<gene>
    <name evidence="1" type="ORF">S01H1_47929</name>
</gene>
<feature type="non-terminal residue" evidence="1">
    <location>
        <position position="108"/>
    </location>
</feature>
<comment type="caution">
    <text evidence="1">The sequence shown here is derived from an EMBL/GenBank/DDBJ whole genome shotgun (WGS) entry which is preliminary data.</text>
</comment>
<protein>
    <submittedName>
        <fullName evidence="1">Uncharacterized protein</fullName>
    </submittedName>
</protein>
<dbReference type="AlphaFoldDB" id="X0WLK0"/>
<reference evidence="1" key="1">
    <citation type="journal article" date="2014" name="Front. Microbiol.">
        <title>High frequency of phylogenetically diverse reductive dehalogenase-homologous genes in deep subseafloor sedimentary metagenomes.</title>
        <authorList>
            <person name="Kawai M."/>
            <person name="Futagami T."/>
            <person name="Toyoda A."/>
            <person name="Takaki Y."/>
            <person name="Nishi S."/>
            <person name="Hori S."/>
            <person name="Arai W."/>
            <person name="Tsubouchi T."/>
            <person name="Morono Y."/>
            <person name="Uchiyama I."/>
            <person name="Ito T."/>
            <person name="Fujiyama A."/>
            <person name="Inagaki F."/>
            <person name="Takami H."/>
        </authorList>
    </citation>
    <scope>NUCLEOTIDE SEQUENCE</scope>
    <source>
        <strain evidence="1">Expedition CK06-06</strain>
    </source>
</reference>
<organism evidence="1">
    <name type="scientific">marine sediment metagenome</name>
    <dbReference type="NCBI Taxonomy" id="412755"/>
    <lineage>
        <taxon>unclassified sequences</taxon>
        <taxon>metagenomes</taxon>
        <taxon>ecological metagenomes</taxon>
    </lineage>
</organism>
<accession>X0WLK0</accession>
<evidence type="ECO:0000313" key="1">
    <source>
        <dbReference type="EMBL" id="GAG25388.1"/>
    </source>
</evidence>
<dbReference type="EMBL" id="BARS01030746">
    <property type="protein sequence ID" value="GAG25388.1"/>
    <property type="molecule type" value="Genomic_DNA"/>
</dbReference>
<sequence>MASSTGKPLLFPEDYDIRRFDPGKGKGKASRIEGYTEILQANDIAKADDLLFREAHTGAAVIKTKEDAYKVIGAPPQELPVEFKWLRVNGPGGAHSATAAVEIDGYTG</sequence>
<proteinExistence type="predicted"/>
<name>X0WLK0_9ZZZZ</name>